<feature type="coiled-coil region" evidence="1">
    <location>
        <begin position="240"/>
        <end position="397"/>
    </location>
</feature>
<protein>
    <submittedName>
        <fullName evidence="3">Myosin heavy chain-related protein</fullName>
    </submittedName>
</protein>
<dbReference type="AlphaFoldDB" id="A0A5A7P3D9"/>
<proteinExistence type="predicted"/>
<comment type="caution">
    <text evidence="3">The sequence shown here is derived from an EMBL/GenBank/DDBJ whole genome shotgun (WGS) entry which is preliminary data.</text>
</comment>
<feature type="region of interest" description="Disordered" evidence="2">
    <location>
        <begin position="416"/>
        <end position="439"/>
    </location>
</feature>
<feature type="compositionally biased region" description="Basic and acidic residues" evidence="2">
    <location>
        <begin position="546"/>
        <end position="559"/>
    </location>
</feature>
<evidence type="ECO:0000313" key="4">
    <source>
        <dbReference type="Proteomes" id="UP000325081"/>
    </source>
</evidence>
<evidence type="ECO:0000313" key="3">
    <source>
        <dbReference type="EMBL" id="GER27326.1"/>
    </source>
</evidence>
<feature type="compositionally biased region" description="Acidic residues" evidence="2">
    <location>
        <begin position="480"/>
        <end position="491"/>
    </location>
</feature>
<evidence type="ECO:0000256" key="2">
    <source>
        <dbReference type="SAM" id="MobiDB-lite"/>
    </source>
</evidence>
<gene>
    <name evidence="3" type="ORF">STAS_03023</name>
</gene>
<feature type="compositionally biased region" description="Polar residues" evidence="2">
    <location>
        <begin position="167"/>
        <end position="183"/>
    </location>
</feature>
<keyword evidence="4" id="KW-1185">Reference proteome</keyword>
<feature type="region of interest" description="Disordered" evidence="2">
    <location>
        <begin position="166"/>
        <end position="197"/>
    </location>
</feature>
<reference evidence="4" key="1">
    <citation type="journal article" date="2019" name="Curr. Biol.">
        <title>Genome Sequence of Striga asiatica Provides Insight into the Evolution of Plant Parasitism.</title>
        <authorList>
            <person name="Yoshida S."/>
            <person name="Kim S."/>
            <person name="Wafula E.K."/>
            <person name="Tanskanen J."/>
            <person name="Kim Y.M."/>
            <person name="Honaas L."/>
            <person name="Yang Z."/>
            <person name="Spallek T."/>
            <person name="Conn C.E."/>
            <person name="Ichihashi Y."/>
            <person name="Cheong K."/>
            <person name="Cui S."/>
            <person name="Der J.P."/>
            <person name="Gundlach H."/>
            <person name="Jiao Y."/>
            <person name="Hori C."/>
            <person name="Ishida J.K."/>
            <person name="Kasahara H."/>
            <person name="Kiba T."/>
            <person name="Kim M.S."/>
            <person name="Koo N."/>
            <person name="Laohavisit A."/>
            <person name="Lee Y.H."/>
            <person name="Lumba S."/>
            <person name="McCourt P."/>
            <person name="Mortimer J.C."/>
            <person name="Mutuku J.M."/>
            <person name="Nomura T."/>
            <person name="Sasaki-Sekimoto Y."/>
            <person name="Seto Y."/>
            <person name="Wang Y."/>
            <person name="Wakatake T."/>
            <person name="Sakakibara H."/>
            <person name="Demura T."/>
            <person name="Yamaguchi S."/>
            <person name="Yoneyama K."/>
            <person name="Manabe R.I."/>
            <person name="Nelson D.C."/>
            <person name="Schulman A.H."/>
            <person name="Timko M.P."/>
            <person name="dePamphilis C.W."/>
            <person name="Choi D."/>
            <person name="Shirasu K."/>
        </authorList>
    </citation>
    <scope>NUCLEOTIDE SEQUENCE [LARGE SCALE GENOMIC DNA]</scope>
    <source>
        <strain evidence="4">cv. UVA1</strain>
    </source>
</reference>
<feature type="compositionally biased region" description="Basic and acidic residues" evidence="2">
    <location>
        <begin position="422"/>
        <end position="439"/>
    </location>
</feature>
<dbReference type="PANTHER" id="PTHR35164:SF9">
    <property type="entry name" value="EXPRESSED PROTEIN"/>
    <property type="match status" value="1"/>
</dbReference>
<name>A0A5A7P3D9_STRAF</name>
<evidence type="ECO:0000256" key="1">
    <source>
        <dbReference type="SAM" id="Coils"/>
    </source>
</evidence>
<feature type="coiled-coil region" evidence="1">
    <location>
        <begin position="56"/>
        <end position="126"/>
    </location>
</feature>
<feature type="region of interest" description="Disordered" evidence="2">
    <location>
        <begin position="536"/>
        <end position="559"/>
    </location>
</feature>
<feature type="region of interest" description="Disordered" evidence="2">
    <location>
        <begin position="468"/>
        <end position="504"/>
    </location>
</feature>
<sequence length="621" mass="71254">MLRSKSRSGSIDITQKKNYSSVFSRTLSASKLCRGDVIGTHFDAEALKSKNRAHTMTTMQQQMGEMEEELRRTKEKFDITKLENKQMLDQIKRAKEEANYMKAKEANDLRAELEHARKLLEASQHESITKTKTIDSLESELAKASQIVTSFDLIKNELSFSRESEKSANASLNESMKRVQQLQDELERQKSSESRMSESLALQAKELESSKIEIVTLRKIIGSLEEKLSTQNNSYEENEIGRLKIELQSAQKAEKILREEMQVIRNEWRLAIESEEKSAKAMEDLALALKEVATESNRAKEKLESARTELNHTKLETERLRKTLHEANQESELHKNTADRLRLEAEETLLALNAKEMGFVSCIKRAEEERALAQRENSRLLESLKAAENMMRSAREETYKLRDILKQAVNESNAAKAASGIAREENSHLQDSVSEKDERLHFLTRENERLRMSEAAAHENAKQLKILLSQASTEFRSNDHDEDEDKEEEEEEKKNENNNMNKNFSFNLEDLKFMNEPEGEREVDEEDPAKAEALKGSIFDANAETPKSEPRTPQSARERGMFWVRRSEDFDCSGDSDNERGSHRRVKTMFQRVGGLLTIRRSLHRKEAASSPIEQAVGTQH</sequence>
<feature type="compositionally biased region" description="Basic and acidic residues" evidence="2">
    <location>
        <begin position="185"/>
        <end position="196"/>
    </location>
</feature>
<organism evidence="3 4">
    <name type="scientific">Striga asiatica</name>
    <name type="common">Asiatic witchweed</name>
    <name type="synonym">Buchnera asiatica</name>
    <dbReference type="NCBI Taxonomy" id="4170"/>
    <lineage>
        <taxon>Eukaryota</taxon>
        <taxon>Viridiplantae</taxon>
        <taxon>Streptophyta</taxon>
        <taxon>Embryophyta</taxon>
        <taxon>Tracheophyta</taxon>
        <taxon>Spermatophyta</taxon>
        <taxon>Magnoliopsida</taxon>
        <taxon>eudicotyledons</taxon>
        <taxon>Gunneridae</taxon>
        <taxon>Pentapetalae</taxon>
        <taxon>asterids</taxon>
        <taxon>lamiids</taxon>
        <taxon>Lamiales</taxon>
        <taxon>Orobanchaceae</taxon>
        <taxon>Buchnereae</taxon>
        <taxon>Striga</taxon>
    </lineage>
</organism>
<dbReference type="EMBL" id="BKCP01001669">
    <property type="protein sequence ID" value="GER27326.1"/>
    <property type="molecule type" value="Genomic_DNA"/>
</dbReference>
<dbReference type="Proteomes" id="UP000325081">
    <property type="component" value="Unassembled WGS sequence"/>
</dbReference>
<keyword evidence="1" id="KW-0175">Coiled coil</keyword>
<dbReference type="OrthoDB" id="774313at2759"/>
<dbReference type="PANTHER" id="PTHR35164">
    <property type="entry name" value="EXPRESSED PROTEIN"/>
    <property type="match status" value="1"/>
</dbReference>
<accession>A0A5A7P3D9</accession>